<keyword evidence="1" id="KW-1133">Transmembrane helix</keyword>
<keyword evidence="1" id="KW-0812">Transmembrane</keyword>
<sequence length="140" mass="14568">MSMVNDGFGPNPNLPQQAPKKSNALKWVLGILAVLGVTGLLCCGGCLLMAKMGFDQVGKQIVAQVENDPVIVEHLGQNLTASMEIMATGELQQATGDSDAMSFAISGDKGSGQLTGTQVGPNQFGNFVLIKDGQSYPLGK</sequence>
<dbReference type="EMBL" id="CP036262">
    <property type="protein sequence ID" value="QDS91362.1"/>
    <property type="molecule type" value="Genomic_DNA"/>
</dbReference>
<dbReference type="AlphaFoldDB" id="A0A517M8Z7"/>
<keyword evidence="1" id="KW-0472">Membrane</keyword>
<evidence type="ECO:0000313" key="3">
    <source>
        <dbReference type="Proteomes" id="UP000320672"/>
    </source>
</evidence>
<dbReference type="Pfam" id="PF08695">
    <property type="entry name" value="Coa1"/>
    <property type="match status" value="1"/>
</dbReference>
<reference evidence="2 3" key="1">
    <citation type="submission" date="2019-02" db="EMBL/GenBank/DDBJ databases">
        <title>Deep-cultivation of Planctomycetes and their phenomic and genomic characterization uncovers novel biology.</title>
        <authorList>
            <person name="Wiegand S."/>
            <person name="Jogler M."/>
            <person name="Boedeker C."/>
            <person name="Pinto D."/>
            <person name="Vollmers J."/>
            <person name="Rivas-Marin E."/>
            <person name="Kohn T."/>
            <person name="Peeters S.H."/>
            <person name="Heuer A."/>
            <person name="Rast P."/>
            <person name="Oberbeckmann S."/>
            <person name="Bunk B."/>
            <person name="Jeske O."/>
            <person name="Meyerdierks A."/>
            <person name="Storesund J.E."/>
            <person name="Kallscheuer N."/>
            <person name="Luecker S."/>
            <person name="Lage O.M."/>
            <person name="Pohl T."/>
            <person name="Merkel B.J."/>
            <person name="Hornburger P."/>
            <person name="Mueller R.-W."/>
            <person name="Bruemmer F."/>
            <person name="Labrenz M."/>
            <person name="Spormann A.M."/>
            <person name="Op den Camp H."/>
            <person name="Overmann J."/>
            <person name="Amann R."/>
            <person name="Jetten M.S.M."/>
            <person name="Mascher T."/>
            <person name="Medema M.H."/>
            <person name="Devos D.P."/>
            <person name="Kaster A.-K."/>
            <person name="Ovreas L."/>
            <person name="Rohde M."/>
            <person name="Galperin M.Y."/>
            <person name="Jogler C."/>
        </authorList>
    </citation>
    <scope>NUCLEOTIDE SEQUENCE [LARGE SCALE GENOMIC DNA]</scope>
    <source>
        <strain evidence="2 3">FF011L</strain>
    </source>
</reference>
<evidence type="ECO:0000313" key="2">
    <source>
        <dbReference type="EMBL" id="QDS91362.1"/>
    </source>
</evidence>
<gene>
    <name evidence="2" type="ORF">FF011L_00910</name>
</gene>
<protein>
    <submittedName>
        <fullName evidence="2">Cytochrome oxidase complex assembly protein 1</fullName>
    </submittedName>
</protein>
<accession>A0A517M8Z7</accession>
<feature type="transmembrane region" description="Helical" evidence="1">
    <location>
        <begin position="27"/>
        <end position="50"/>
    </location>
</feature>
<dbReference type="OrthoDB" id="288020at2"/>
<name>A0A517M8Z7_9BACT</name>
<proteinExistence type="predicted"/>
<keyword evidence="3" id="KW-1185">Reference proteome</keyword>
<dbReference type="KEGG" id="rml:FF011L_00910"/>
<organism evidence="2 3">
    <name type="scientific">Roseimaritima multifibrata</name>
    <dbReference type="NCBI Taxonomy" id="1930274"/>
    <lineage>
        <taxon>Bacteria</taxon>
        <taxon>Pseudomonadati</taxon>
        <taxon>Planctomycetota</taxon>
        <taxon>Planctomycetia</taxon>
        <taxon>Pirellulales</taxon>
        <taxon>Pirellulaceae</taxon>
        <taxon>Roseimaritima</taxon>
    </lineage>
</organism>
<dbReference type="Proteomes" id="UP000320672">
    <property type="component" value="Chromosome"/>
</dbReference>
<dbReference type="RefSeq" id="WP_145349442.1">
    <property type="nucleotide sequence ID" value="NZ_CP036262.1"/>
</dbReference>
<evidence type="ECO:0000256" key="1">
    <source>
        <dbReference type="SAM" id="Phobius"/>
    </source>
</evidence>
<dbReference type="InterPro" id="IPR014807">
    <property type="entry name" value="Coa1"/>
</dbReference>